<gene>
    <name evidence="2" type="ORF">BCM02_108171</name>
</gene>
<keyword evidence="3" id="KW-1185">Reference proteome</keyword>
<dbReference type="AlphaFoldDB" id="A0A5S5C261"/>
<protein>
    <submittedName>
        <fullName evidence="2">Uncharacterized protein</fullName>
    </submittedName>
</protein>
<dbReference type="Proteomes" id="UP000323257">
    <property type="component" value="Unassembled WGS sequence"/>
</dbReference>
<sequence>MPYNKADAKENKNNESKFRVRSRTPNLEKLANRPASLNGINKQLP</sequence>
<evidence type="ECO:0000256" key="1">
    <source>
        <dbReference type="SAM" id="MobiDB-lite"/>
    </source>
</evidence>
<accession>A0A5S5C261</accession>
<name>A0A5S5C261_9BACL</name>
<reference evidence="2 3" key="1">
    <citation type="submission" date="2019-07" db="EMBL/GenBank/DDBJ databases">
        <title>Genomic Encyclopedia of Type Strains, Phase III (KMG-III): the genomes of soil and plant-associated and newly described type strains.</title>
        <authorList>
            <person name="Whitman W."/>
        </authorList>
    </citation>
    <scope>NUCLEOTIDE SEQUENCE [LARGE SCALE GENOMIC DNA]</scope>
    <source>
        <strain evidence="2 3">BL24</strain>
    </source>
</reference>
<proteinExistence type="predicted"/>
<feature type="region of interest" description="Disordered" evidence="1">
    <location>
        <begin position="1"/>
        <end position="45"/>
    </location>
</feature>
<comment type="caution">
    <text evidence="2">The sequence shown here is derived from an EMBL/GenBank/DDBJ whole genome shotgun (WGS) entry which is preliminary data.</text>
</comment>
<dbReference type="RefSeq" id="WP_187434342.1">
    <property type="nucleotide sequence ID" value="NZ_VNHS01000008.1"/>
</dbReference>
<evidence type="ECO:0000313" key="2">
    <source>
        <dbReference type="EMBL" id="TYP72516.1"/>
    </source>
</evidence>
<feature type="compositionally biased region" description="Basic and acidic residues" evidence="1">
    <location>
        <begin position="1"/>
        <end position="18"/>
    </location>
</feature>
<organism evidence="2 3">
    <name type="scientific">Paenibacillus methanolicus</name>
    <dbReference type="NCBI Taxonomy" id="582686"/>
    <lineage>
        <taxon>Bacteria</taxon>
        <taxon>Bacillati</taxon>
        <taxon>Bacillota</taxon>
        <taxon>Bacilli</taxon>
        <taxon>Bacillales</taxon>
        <taxon>Paenibacillaceae</taxon>
        <taxon>Paenibacillus</taxon>
    </lineage>
</organism>
<evidence type="ECO:0000313" key="3">
    <source>
        <dbReference type="Proteomes" id="UP000323257"/>
    </source>
</evidence>
<dbReference type="EMBL" id="VNHS01000008">
    <property type="protein sequence ID" value="TYP72516.1"/>
    <property type="molecule type" value="Genomic_DNA"/>
</dbReference>